<name>A0ABS1WP11_9FLAO</name>
<proteinExistence type="inferred from homology"/>
<dbReference type="Pfam" id="PF14322">
    <property type="entry name" value="SusD-like_3"/>
    <property type="match status" value="1"/>
</dbReference>
<organism evidence="8 9">
    <name type="scientific">Olleya sediminilitoris</name>
    <dbReference type="NCBI Taxonomy" id="2795739"/>
    <lineage>
        <taxon>Bacteria</taxon>
        <taxon>Pseudomonadati</taxon>
        <taxon>Bacteroidota</taxon>
        <taxon>Flavobacteriia</taxon>
        <taxon>Flavobacteriales</taxon>
        <taxon>Flavobacteriaceae</taxon>
    </lineage>
</organism>
<comment type="subcellular location">
    <subcellularLocation>
        <location evidence="1">Cell outer membrane</location>
    </subcellularLocation>
</comment>
<evidence type="ECO:0000256" key="2">
    <source>
        <dbReference type="ARBA" id="ARBA00006275"/>
    </source>
</evidence>
<sequence>MKKYIKTTATLLVVLLVSSCEDFLSPEPTSVSNAETFFETEADLELAAVGMYDAIQGINSTTTTDNHGLQVDFYVQEMLSDNTRSKNIGGEGESAQFESFNVQATNGIVDDYYRSNYQTIYRANVVLENLDVAGDNAARYEAEAKFVRAYANFNLVRSFGDIPLLDRVIGIADTDVQFSRVDKDLVYDLIISDLTTAVAGLDNTYKTRASKAAAQALLAKVYLTTGTNYTLAQTLCESVMSSGFMLEPNFKDVFYNELNDEVIFAIDYIGDSAADSQNYSAEWLNAVGRTAGVNYTTQEVRDALTALGGDRSTISFRQDPLQPSQYQVAKYLPIDDSNLDVTASSSNPTLAGNDWIVIRYADVLLMHVEAIMAGQQSTSAQAALDSFEEVRIRAGLTGDADGTITKQELLDERRVELAFENHRFFDLVRFNVAQDVLSSFSDDNDYNFSATDLLLPIPQREINLSQGALSQNPGY</sequence>
<feature type="domain" description="SusD-like N-terminal" evidence="7">
    <location>
        <begin position="22"/>
        <end position="223"/>
    </location>
</feature>
<evidence type="ECO:0000313" key="9">
    <source>
        <dbReference type="Proteomes" id="UP000605013"/>
    </source>
</evidence>
<dbReference type="SUPFAM" id="SSF48452">
    <property type="entry name" value="TPR-like"/>
    <property type="match status" value="1"/>
</dbReference>
<feature type="domain" description="RagB/SusD" evidence="6">
    <location>
        <begin position="340"/>
        <end position="475"/>
    </location>
</feature>
<evidence type="ECO:0000256" key="5">
    <source>
        <dbReference type="ARBA" id="ARBA00023237"/>
    </source>
</evidence>
<comment type="caution">
    <text evidence="8">The sequence shown here is derived from an EMBL/GenBank/DDBJ whole genome shotgun (WGS) entry which is preliminary data.</text>
</comment>
<dbReference type="EMBL" id="JAEMEF010000014">
    <property type="protein sequence ID" value="MBL7560848.1"/>
    <property type="molecule type" value="Genomic_DNA"/>
</dbReference>
<comment type="similarity">
    <text evidence="2">Belongs to the SusD family.</text>
</comment>
<evidence type="ECO:0000256" key="1">
    <source>
        <dbReference type="ARBA" id="ARBA00004442"/>
    </source>
</evidence>
<dbReference type="PROSITE" id="PS51257">
    <property type="entry name" value="PROKAR_LIPOPROTEIN"/>
    <property type="match status" value="1"/>
</dbReference>
<accession>A0ABS1WP11</accession>
<evidence type="ECO:0000259" key="6">
    <source>
        <dbReference type="Pfam" id="PF07980"/>
    </source>
</evidence>
<dbReference type="InterPro" id="IPR033985">
    <property type="entry name" value="SusD-like_N"/>
</dbReference>
<keyword evidence="3" id="KW-0732">Signal</keyword>
<dbReference type="RefSeq" id="WP_116824513.1">
    <property type="nucleotide sequence ID" value="NZ_JAEMEF010000014.1"/>
</dbReference>
<gene>
    <name evidence="8" type="ORF">JAO71_13645</name>
</gene>
<evidence type="ECO:0000259" key="7">
    <source>
        <dbReference type="Pfam" id="PF14322"/>
    </source>
</evidence>
<keyword evidence="9" id="KW-1185">Reference proteome</keyword>
<evidence type="ECO:0000256" key="4">
    <source>
        <dbReference type="ARBA" id="ARBA00023136"/>
    </source>
</evidence>
<evidence type="ECO:0000256" key="3">
    <source>
        <dbReference type="ARBA" id="ARBA00022729"/>
    </source>
</evidence>
<reference evidence="8 9" key="1">
    <citation type="submission" date="2020-12" db="EMBL/GenBank/DDBJ databases">
        <title>Olleya sediminilitoris sp. nov., isolated from a tidal flat.</title>
        <authorList>
            <person name="Park S."/>
            <person name="Yoon J.-H."/>
        </authorList>
    </citation>
    <scope>NUCLEOTIDE SEQUENCE [LARGE SCALE GENOMIC DNA]</scope>
    <source>
        <strain evidence="8 9">YSTF-M6</strain>
    </source>
</reference>
<evidence type="ECO:0000313" key="8">
    <source>
        <dbReference type="EMBL" id="MBL7560848.1"/>
    </source>
</evidence>
<dbReference type="Proteomes" id="UP000605013">
    <property type="component" value="Unassembled WGS sequence"/>
</dbReference>
<dbReference type="InterPro" id="IPR012944">
    <property type="entry name" value="SusD_RagB_dom"/>
</dbReference>
<dbReference type="Gene3D" id="1.25.40.390">
    <property type="match status" value="1"/>
</dbReference>
<dbReference type="Pfam" id="PF07980">
    <property type="entry name" value="SusD_RagB"/>
    <property type="match status" value="1"/>
</dbReference>
<protein>
    <submittedName>
        <fullName evidence="8">RagB/SusD family nutrient uptake outer membrane protein</fullName>
    </submittedName>
</protein>
<keyword evidence="4" id="KW-0472">Membrane</keyword>
<keyword evidence="5" id="KW-0998">Cell outer membrane</keyword>
<dbReference type="InterPro" id="IPR011990">
    <property type="entry name" value="TPR-like_helical_dom_sf"/>
</dbReference>